<feature type="compositionally biased region" description="Basic and acidic residues" evidence="5">
    <location>
        <begin position="1194"/>
        <end position="1205"/>
    </location>
</feature>
<reference evidence="7" key="1">
    <citation type="submission" date="2017-11" db="EMBL/GenBank/DDBJ databases">
        <title>The sensing device of the deep-sea amphipod.</title>
        <authorList>
            <person name="Kobayashi H."/>
            <person name="Nagahama T."/>
            <person name="Arai W."/>
            <person name="Sasagawa Y."/>
            <person name="Umeda M."/>
            <person name="Hayashi T."/>
            <person name="Nikaido I."/>
            <person name="Watanabe H."/>
            <person name="Oguri K."/>
            <person name="Kitazato H."/>
            <person name="Fujioka K."/>
            <person name="Kido Y."/>
            <person name="Takami H."/>
        </authorList>
    </citation>
    <scope>NUCLEOTIDE SEQUENCE</scope>
    <source>
        <tissue evidence="7">Whole body</tissue>
    </source>
</reference>
<dbReference type="InterPro" id="IPR028886">
    <property type="entry name" value="MoCo_sulfurase"/>
</dbReference>
<dbReference type="SUPFAM" id="SSF50800">
    <property type="entry name" value="PK beta-barrel domain-like"/>
    <property type="match status" value="1"/>
</dbReference>
<feature type="domain" description="MOSC" evidence="6">
    <location>
        <begin position="1006"/>
        <end position="1159"/>
    </location>
</feature>
<dbReference type="InterPro" id="IPR015424">
    <property type="entry name" value="PyrdxlP-dep_Trfase"/>
</dbReference>
<feature type="modified residue" description="N6-(pyridoxal phosphate)lysine" evidence="4">
    <location>
        <position position="369"/>
    </location>
</feature>
<dbReference type="HAMAP" id="MF_03050">
    <property type="entry name" value="MOCOS"/>
    <property type="match status" value="1"/>
</dbReference>
<evidence type="ECO:0000259" key="6">
    <source>
        <dbReference type="PROSITE" id="PS51340"/>
    </source>
</evidence>
<name>A0A6A7G9P1_9CRUS</name>
<feature type="compositionally biased region" description="Polar residues" evidence="5">
    <location>
        <begin position="1010"/>
        <end position="1021"/>
    </location>
</feature>
<dbReference type="Pfam" id="PF00266">
    <property type="entry name" value="Aminotran_5"/>
    <property type="match status" value="2"/>
</dbReference>
<accession>A0A6A7G9P1</accession>
<dbReference type="PANTHER" id="PTHR14237">
    <property type="entry name" value="MOLYBDOPTERIN COFACTOR SULFURASE MOSC"/>
    <property type="match status" value="1"/>
</dbReference>
<dbReference type="GO" id="GO:0030170">
    <property type="term" value="F:pyridoxal phosphate binding"/>
    <property type="evidence" value="ECO:0007669"/>
    <property type="project" value="UniProtKB-UniRule"/>
</dbReference>
<dbReference type="SUPFAM" id="SSF53383">
    <property type="entry name" value="PLP-dependent transferases"/>
    <property type="match status" value="2"/>
</dbReference>
<keyword evidence="1 4" id="KW-0808">Transferase</keyword>
<comment type="catalytic activity">
    <reaction evidence="4">
        <text>Mo-molybdopterin + L-cysteine + AH2 = thio-Mo-molybdopterin + L-alanine + A + H2O</text>
        <dbReference type="Rhea" id="RHEA:42636"/>
        <dbReference type="ChEBI" id="CHEBI:13193"/>
        <dbReference type="ChEBI" id="CHEBI:15377"/>
        <dbReference type="ChEBI" id="CHEBI:17499"/>
        <dbReference type="ChEBI" id="CHEBI:35235"/>
        <dbReference type="ChEBI" id="CHEBI:57972"/>
        <dbReference type="ChEBI" id="CHEBI:71302"/>
        <dbReference type="ChEBI" id="CHEBI:82685"/>
        <dbReference type="EC" id="2.8.1.9"/>
    </reaction>
</comment>
<dbReference type="EC" id="2.8.1.9" evidence="4"/>
<sequence length="1230" mass="136598">MELLAKLKIAPSYSPESIRGHHLSRLKDDVYLDHAGTALYGKGQLDNVMAELSSTVLGNPHSRNRPSDTSTQIMHAARQKVLGHFNTSEEEYSVIFTSGATAAIKLVAENFPWSGGCTDEYQSNPGCYVYTKENHTSVLGVRACASKLRASVVSLTTAEVGQIIAKSADESFIYYGEPYQGRQLATSQEQLIVNDVSEKFSSDSNVCNDGVSLNLSSDVIADKKSNMTTEYEEIYNPFHVKSENKYKSTVRNISENEENNLLAQKERDTSISTGEKCKNGGKQRVCPGLFAYSAQCNYSGAKYPLEWVSKVQKGAFSFCAETNTIVAGSSTERSTRRWFVLLDAASLVATSPLDLSKCTPDFVPISFYKMFGYPTGLGCLLVHRRARSMLGKTYFGGGTVELASSDTMQTVLRSDPHDRYEDGTAPFLAIAALRHGFEFLALQCGDIEVISRHVSQLARYVHHSLLSYRHSNGTPVARIYAPVGHWTIETRGSIVNFNVLTDTGECVGYTYVERVATLYNIHLRTGCVCNPGACQLYLDISSDALQQQHKAGHICGDTQDIVNGRPTGSVRISFGYSSSYDDADTFLQMIRDCFVSGPLLLETDWMIEELREIGICNQNHSDENLIETHSIGGNVLQHADDSSNKQFIGAHNLNRSEINRDVIISHRTSKKYLEPKSDKCFKDINTEKEHSRNNLMQLELKQTIHCSQKKYIPNKSNDHFEQNSIIAENDQSTKHIEQALSNKNGKVCHNSAPFPNNQKSVEEEEIKFTDCNSTQTKSTLNPSHQNNSHQTSDSALQCEQPNKSPSNKLVNLTEMYNRQQTNKTIENIRTIEDTSPTSVMLTNIRLYPVKSCGAMTVQSWSLNKRGLLYDRHWMIVSRAGYIITQKRQPSMSLITPMVDLESGALTLSHPDYDSVSIAPHSLEINPQQNQRNHQQRQEHQQDVKNKQQDEQQAKPDEKLLLPCNVRLCGDSVEGVDCGEQVAEWLTKVLGVNDIRLFRQSGLRKSKKNSPDGSLANSGVSQQQSLANEAPLLLLHRPSVARLAANIRNNGRETAPATVADLLDRFRGNLIFDGGKEFEEDDWTALQSEKIALKVEGVCQRCQMVAVDPRTGHRTLEPLLTLKAMRPKQLTFGVLASFIGKADVSENEISCETNARDRVSGATVDNLSTDVIATTDVRETESGGMAVATSSSRHNMSDMKHATSVKSEKGKTMVDDLLCSISIGMKFLKYL</sequence>
<evidence type="ECO:0000313" key="7">
    <source>
        <dbReference type="EMBL" id="LAC26315.1"/>
    </source>
</evidence>
<comment type="cofactor">
    <cofactor evidence="4">
        <name>pyridoxal 5'-phosphate</name>
        <dbReference type="ChEBI" id="CHEBI:597326"/>
    </cofactor>
</comment>
<protein>
    <recommendedName>
        <fullName evidence="4">Molybdenum cofactor sulfurase</fullName>
        <shortName evidence="4">MCS</shortName>
        <shortName evidence="4">MOS</shortName>
        <shortName evidence="4">MoCo sulfurase</shortName>
        <ecNumber evidence="4">2.8.1.9</ecNumber>
    </recommendedName>
    <alternativeName>
        <fullName evidence="4">Molybdenum cofactor sulfurtransferase</fullName>
    </alternativeName>
</protein>
<dbReference type="PANTHER" id="PTHR14237:SF80">
    <property type="entry name" value="MOLYBDENUM COFACTOR SULFURASE"/>
    <property type="match status" value="1"/>
</dbReference>
<dbReference type="InterPro" id="IPR015421">
    <property type="entry name" value="PyrdxlP-dep_Trfase_major"/>
</dbReference>
<dbReference type="InterPro" id="IPR011037">
    <property type="entry name" value="Pyrv_Knase-like_insert_dom_sf"/>
</dbReference>
<dbReference type="InterPro" id="IPR015422">
    <property type="entry name" value="PyrdxlP-dep_Trfase_small"/>
</dbReference>
<dbReference type="GO" id="GO:0030151">
    <property type="term" value="F:molybdenum ion binding"/>
    <property type="evidence" value="ECO:0007669"/>
    <property type="project" value="UniProtKB-UniRule"/>
</dbReference>
<comment type="function">
    <text evidence="4">Sulfurates the molybdenum cofactor. Sulfation of molybdenum is essential for xanthine dehydrogenase (XDH) and aldehyde oxidase (ADO) enzymes in which molybdenum cofactor is liganded by 1 oxygen and 1 sulfur atom in active form.</text>
</comment>
<keyword evidence="3 4" id="KW-0501">Molybdenum cofactor biosynthesis</keyword>
<evidence type="ECO:0000256" key="5">
    <source>
        <dbReference type="SAM" id="MobiDB-lite"/>
    </source>
</evidence>
<keyword evidence="2 4" id="KW-0663">Pyridoxal phosphate</keyword>
<dbReference type="AlphaFoldDB" id="A0A6A7G9P1"/>
<evidence type="ECO:0000256" key="4">
    <source>
        <dbReference type="HAMAP-Rule" id="MF_03050"/>
    </source>
</evidence>
<dbReference type="Pfam" id="PF03473">
    <property type="entry name" value="MOSC"/>
    <property type="match status" value="1"/>
</dbReference>
<dbReference type="SUPFAM" id="SSF141673">
    <property type="entry name" value="MOSC N-terminal domain-like"/>
    <property type="match status" value="1"/>
</dbReference>
<dbReference type="GO" id="GO:0016829">
    <property type="term" value="F:lyase activity"/>
    <property type="evidence" value="ECO:0007669"/>
    <property type="project" value="UniProtKB-UniRule"/>
</dbReference>
<dbReference type="InterPro" id="IPR005302">
    <property type="entry name" value="MoCF_Sase_C"/>
</dbReference>
<feature type="region of interest" description="Disordered" evidence="5">
    <location>
        <begin position="744"/>
        <end position="807"/>
    </location>
</feature>
<evidence type="ECO:0000256" key="2">
    <source>
        <dbReference type="ARBA" id="ARBA00022898"/>
    </source>
</evidence>
<dbReference type="PROSITE" id="PS51340">
    <property type="entry name" value="MOSC"/>
    <property type="match status" value="1"/>
</dbReference>
<organism evidence="7">
    <name type="scientific">Hirondellea gigas</name>
    <dbReference type="NCBI Taxonomy" id="1518452"/>
    <lineage>
        <taxon>Eukaryota</taxon>
        <taxon>Metazoa</taxon>
        <taxon>Ecdysozoa</taxon>
        <taxon>Arthropoda</taxon>
        <taxon>Crustacea</taxon>
        <taxon>Multicrustacea</taxon>
        <taxon>Malacostraca</taxon>
        <taxon>Eumalacostraca</taxon>
        <taxon>Peracarida</taxon>
        <taxon>Amphipoda</taxon>
        <taxon>Amphilochidea</taxon>
        <taxon>Lysianassida</taxon>
        <taxon>Lysianassidira</taxon>
        <taxon>Lysianassoidea</taxon>
        <taxon>Lysianassidae</taxon>
        <taxon>Hirondellea</taxon>
    </lineage>
</organism>
<feature type="compositionally biased region" description="Polar residues" evidence="5">
    <location>
        <begin position="770"/>
        <end position="807"/>
    </location>
</feature>
<proteinExistence type="evidence at transcript level"/>
<evidence type="ECO:0000256" key="1">
    <source>
        <dbReference type="ARBA" id="ARBA00022679"/>
    </source>
</evidence>
<dbReference type="Gene3D" id="3.90.1150.10">
    <property type="entry name" value="Aspartate Aminotransferase, domain 1"/>
    <property type="match status" value="1"/>
</dbReference>
<dbReference type="GO" id="GO:0006777">
    <property type="term" value="P:Mo-molybdopterin cofactor biosynthetic process"/>
    <property type="evidence" value="ECO:0007669"/>
    <property type="project" value="UniProtKB-UniRule"/>
</dbReference>
<evidence type="ECO:0000256" key="3">
    <source>
        <dbReference type="ARBA" id="ARBA00023150"/>
    </source>
</evidence>
<feature type="region of interest" description="Disordered" evidence="5">
    <location>
        <begin position="1181"/>
        <end position="1205"/>
    </location>
</feature>
<dbReference type="InterPro" id="IPR005303">
    <property type="entry name" value="MOCOS_middle"/>
</dbReference>
<dbReference type="GO" id="GO:0008265">
    <property type="term" value="F:molybdenum cofactor sulfurtransferase activity"/>
    <property type="evidence" value="ECO:0007669"/>
    <property type="project" value="UniProtKB-UniRule"/>
</dbReference>
<dbReference type="Gene3D" id="3.40.640.10">
    <property type="entry name" value="Type I PLP-dependent aspartate aminotransferase-like (Major domain)"/>
    <property type="match status" value="2"/>
</dbReference>
<dbReference type="InterPro" id="IPR000192">
    <property type="entry name" value="Aminotrans_V_dom"/>
</dbReference>
<dbReference type="Pfam" id="PF03476">
    <property type="entry name" value="MOSC_N"/>
    <property type="match status" value="1"/>
</dbReference>
<feature type="compositionally biased region" description="Basic and acidic residues" evidence="5">
    <location>
        <begin position="935"/>
        <end position="956"/>
    </location>
</feature>
<feature type="active site" evidence="4">
    <location>
        <position position="529"/>
    </location>
</feature>
<feature type="region of interest" description="Disordered" evidence="5">
    <location>
        <begin position="927"/>
        <end position="956"/>
    </location>
</feature>
<dbReference type="EMBL" id="IACT01007196">
    <property type="protein sequence ID" value="LAC26315.1"/>
    <property type="molecule type" value="mRNA"/>
</dbReference>
<feature type="region of interest" description="Disordered" evidence="5">
    <location>
        <begin position="1002"/>
        <end position="1021"/>
    </location>
</feature>
<comment type="similarity">
    <text evidence="4">Belongs to the class-V pyridoxal-phosphate-dependent aminotransferase family. MOCOS subfamily.</text>
</comment>